<evidence type="ECO:0000313" key="7">
    <source>
        <dbReference type="EMBL" id="KAJ7022983.1"/>
    </source>
</evidence>
<evidence type="ECO:0000259" key="5">
    <source>
        <dbReference type="PROSITE" id="PS50011"/>
    </source>
</evidence>
<dbReference type="SMART" id="SM00220">
    <property type="entry name" value="S_TKc"/>
    <property type="match status" value="1"/>
</dbReference>
<dbReference type="PANTHER" id="PTHR43289">
    <property type="entry name" value="MITOGEN-ACTIVATED PROTEIN KINASE KINASE KINASE 20-RELATED"/>
    <property type="match status" value="1"/>
</dbReference>
<feature type="domain" description="Protein kinase" evidence="5">
    <location>
        <begin position="82"/>
        <end position="362"/>
    </location>
</feature>
<reference evidence="7" key="1">
    <citation type="submission" date="2023-03" db="EMBL/GenBank/DDBJ databases">
        <title>Massive genome expansion in bonnet fungi (Mycena s.s.) driven by repeated elements and novel gene families across ecological guilds.</title>
        <authorList>
            <consortium name="Lawrence Berkeley National Laboratory"/>
            <person name="Harder C.B."/>
            <person name="Miyauchi S."/>
            <person name="Viragh M."/>
            <person name="Kuo A."/>
            <person name="Thoen E."/>
            <person name="Andreopoulos B."/>
            <person name="Lu D."/>
            <person name="Skrede I."/>
            <person name="Drula E."/>
            <person name="Henrissat B."/>
            <person name="Morin E."/>
            <person name="Kohler A."/>
            <person name="Barry K."/>
            <person name="LaButti K."/>
            <person name="Morin E."/>
            <person name="Salamov A."/>
            <person name="Lipzen A."/>
            <person name="Mereny Z."/>
            <person name="Hegedus B."/>
            <person name="Baldrian P."/>
            <person name="Stursova M."/>
            <person name="Weitz H."/>
            <person name="Taylor A."/>
            <person name="Grigoriev I.V."/>
            <person name="Nagy L.G."/>
            <person name="Martin F."/>
            <person name="Kauserud H."/>
        </authorList>
    </citation>
    <scope>NUCLEOTIDE SEQUENCE</scope>
    <source>
        <strain evidence="7">CBHHK200</strain>
    </source>
</reference>
<keyword evidence="3 7" id="KW-0418">Kinase</keyword>
<dbReference type="PANTHER" id="PTHR43289:SF6">
    <property type="entry name" value="SERINE_THREONINE-PROTEIN KINASE NEKL-3"/>
    <property type="match status" value="1"/>
</dbReference>
<dbReference type="InterPro" id="IPR000719">
    <property type="entry name" value="Prot_kinase_dom"/>
</dbReference>
<dbReference type="EMBL" id="JARJCM010000270">
    <property type="protein sequence ID" value="KAJ7020225.1"/>
    <property type="molecule type" value="Genomic_DNA"/>
</dbReference>
<evidence type="ECO:0000256" key="3">
    <source>
        <dbReference type="ARBA" id="ARBA00022777"/>
    </source>
</evidence>
<comment type="caution">
    <text evidence="7">The sequence shown here is derived from an EMBL/GenBank/DDBJ whole genome shotgun (WGS) entry which is preliminary data.</text>
</comment>
<accession>A0AAD6S9N6</accession>
<gene>
    <name evidence="6" type="ORF">C8F04DRAFT_1014492</name>
    <name evidence="7" type="ORF">C8F04DRAFT_1136356</name>
</gene>
<evidence type="ECO:0000256" key="4">
    <source>
        <dbReference type="ARBA" id="ARBA00022840"/>
    </source>
</evidence>
<dbReference type="SUPFAM" id="SSF56112">
    <property type="entry name" value="Protein kinase-like (PK-like)"/>
    <property type="match status" value="1"/>
</dbReference>
<protein>
    <submittedName>
        <fullName evidence="7">Kinase-like domain-containing protein</fullName>
    </submittedName>
</protein>
<dbReference type="Gene3D" id="1.10.510.10">
    <property type="entry name" value="Transferase(Phosphotransferase) domain 1"/>
    <property type="match status" value="1"/>
</dbReference>
<dbReference type="Proteomes" id="UP001218188">
    <property type="component" value="Unassembled WGS sequence"/>
</dbReference>
<keyword evidence="8" id="KW-1185">Reference proteome</keyword>
<dbReference type="AlphaFoldDB" id="A0AAD6S9N6"/>
<evidence type="ECO:0000256" key="1">
    <source>
        <dbReference type="ARBA" id="ARBA00022679"/>
    </source>
</evidence>
<dbReference type="PROSITE" id="PS50011">
    <property type="entry name" value="PROTEIN_KINASE_DOM"/>
    <property type="match status" value="1"/>
</dbReference>
<dbReference type="GO" id="GO:0004674">
    <property type="term" value="F:protein serine/threonine kinase activity"/>
    <property type="evidence" value="ECO:0007669"/>
    <property type="project" value="TreeGrafter"/>
</dbReference>
<keyword evidence="4" id="KW-0067">ATP-binding</keyword>
<proteinExistence type="predicted"/>
<evidence type="ECO:0000313" key="8">
    <source>
        <dbReference type="Proteomes" id="UP001218188"/>
    </source>
</evidence>
<dbReference type="InterPro" id="IPR011009">
    <property type="entry name" value="Kinase-like_dom_sf"/>
</dbReference>
<keyword evidence="2" id="KW-0547">Nucleotide-binding</keyword>
<evidence type="ECO:0000313" key="6">
    <source>
        <dbReference type="EMBL" id="KAJ7020225.1"/>
    </source>
</evidence>
<sequence>MALRHRDRPQLDEISWRWRSSTDGQEQIRPGTPAAAAGILDSGETFWRDLQPWLSQCGFRLRPRFRRGWIPSWKTPGASVVIGSTEIPSEDSWGLRRPQLMDAVRIIDGLPIVLKRISNALHRFESEIHRHIASPNSPFSESLEPKNHCVPLFNILHPPDNTEALILVMPLMRKYDDPPFDTVGEVVDFFQQIFEGLQFMHKHHIAHRDCCSDNIMMAANDMYPKGFHPQYQDNSLDMTTRASHLTRTERPPKYYFIDFGISVRFQPDEPHLALPIVGADQTVPEYQNGGTMYPLDPFRTDVYFLGNLIREEFLDGQADPRYMLCEGRIGFEFMRPLVKDMVNPDPAERPTMDEVVLRFEKIKSELSIEKLRSRVRSKKEILVFNIPTVIAHWHRKLRYVINDTPPIPVYRP</sequence>
<organism evidence="7 8">
    <name type="scientific">Mycena alexandri</name>
    <dbReference type="NCBI Taxonomy" id="1745969"/>
    <lineage>
        <taxon>Eukaryota</taxon>
        <taxon>Fungi</taxon>
        <taxon>Dikarya</taxon>
        <taxon>Basidiomycota</taxon>
        <taxon>Agaricomycotina</taxon>
        <taxon>Agaricomycetes</taxon>
        <taxon>Agaricomycetidae</taxon>
        <taxon>Agaricales</taxon>
        <taxon>Marasmiineae</taxon>
        <taxon>Mycenaceae</taxon>
        <taxon>Mycena</taxon>
    </lineage>
</organism>
<dbReference type="GO" id="GO:0005524">
    <property type="term" value="F:ATP binding"/>
    <property type="evidence" value="ECO:0007669"/>
    <property type="project" value="UniProtKB-KW"/>
</dbReference>
<keyword evidence="1" id="KW-0808">Transferase</keyword>
<evidence type="ECO:0000256" key="2">
    <source>
        <dbReference type="ARBA" id="ARBA00022741"/>
    </source>
</evidence>
<name>A0AAD6S9N6_9AGAR</name>
<dbReference type="EMBL" id="JARJCM010000199">
    <property type="protein sequence ID" value="KAJ7022983.1"/>
    <property type="molecule type" value="Genomic_DNA"/>
</dbReference>